<dbReference type="AlphaFoldDB" id="A0A8J7LY75"/>
<dbReference type="EMBL" id="JAEMHM010000005">
    <property type="protein sequence ID" value="MBJ6724486.1"/>
    <property type="molecule type" value="Genomic_DNA"/>
</dbReference>
<reference evidence="1" key="1">
    <citation type="submission" date="2020-12" db="EMBL/GenBank/DDBJ databases">
        <title>Geomonas sp. Red875, isolated from river sediment.</title>
        <authorList>
            <person name="Xu Z."/>
            <person name="Zhang Z."/>
            <person name="Masuda Y."/>
            <person name="Itoh H."/>
            <person name="Senoo K."/>
        </authorList>
    </citation>
    <scope>NUCLEOTIDE SEQUENCE</scope>
    <source>
        <strain evidence="1">Red875</strain>
    </source>
</reference>
<evidence type="ECO:0000313" key="1">
    <source>
        <dbReference type="EMBL" id="MBJ6724486.1"/>
    </source>
</evidence>
<sequence>MKKIFQLIVVMAPLVVTTVAGAVWYPFPNRESAPVRKEAGLGVGSRVFMFHNPPDCARHEIKVDDILTVYRGYPPDAAAGSREVGKVKVIALNGEYYVRGEVVAGNMLPGDLARKGTAVCLVTSQEKGRP</sequence>
<comment type="caution">
    <text evidence="1">The sequence shown here is derived from an EMBL/GenBank/DDBJ whole genome shotgun (WGS) entry which is preliminary data.</text>
</comment>
<name>A0A8J7LY75_9BACT</name>
<evidence type="ECO:0000313" key="2">
    <source>
        <dbReference type="Proteomes" id="UP000636888"/>
    </source>
</evidence>
<keyword evidence="2" id="KW-1185">Reference proteome</keyword>
<gene>
    <name evidence="1" type="ORF">JFN93_07190</name>
</gene>
<dbReference type="RefSeq" id="WP_199383334.1">
    <property type="nucleotide sequence ID" value="NZ_JAEMHM010000005.1"/>
</dbReference>
<organism evidence="1 2">
    <name type="scientific">Geomesophilobacter sediminis</name>
    <dbReference type="NCBI Taxonomy" id="2798584"/>
    <lineage>
        <taxon>Bacteria</taxon>
        <taxon>Pseudomonadati</taxon>
        <taxon>Thermodesulfobacteriota</taxon>
        <taxon>Desulfuromonadia</taxon>
        <taxon>Geobacterales</taxon>
        <taxon>Geobacteraceae</taxon>
        <taxon>Geomesophilobacter</taxon>
    </lineage>
</organism>
<dbReference type="Proteomes" id="UP000636888">
    <property type="component" value="Unassembled WGS sequence"/>
</dbReference>
<proteinExistence type="predicted"/>
<accession>A0A8J7LY75</accession>
<protein>
    <submittedName>
        <fullName evidence="1">Uncharacterized protein</fullName>
    </submittedName>
</protein>